<feature type="compositionally biased region" description="Basic residues" evidence="3">
    <location>
        <begin position="1"/>
        <end position="16"/>
    </location>
</feature>
<dbReference type="SMART" id="SM00248">
    <property type="entry name" value="ANK"/>
    <property type="match status" value="11"/>
</dbReference>
<dbReference type="Gene3D" id="1.25.40.20">
    <property type="entry name" value="Ankyrin repeat-containing domain"/>
    <property type="match status" value="2"/>
</dbReference>
<proteinExistence type="predicted"/>
<dbReference type="EMBL" id="LGTZ01000279">
    <property type="protein sequence ID" value="OJD26052.1"/>
    <property type="molecule type" value="Genomic_DNA"/>
</dbReference>
<dbReference type="SUPFAM" id="SSF48403">
    <property type="entry name" value="Ankyrin repeat"/>
    <property type="match status" value="1"/>
</dbReference>
<dbReference type="OrthoDB" id="4772757at2759"/>
<dbReference type="InterPro" id="IPR002110">
    <property type="entry name" value="Ankyrin_rpt"/>
</dbReference>
<evidence type="ECO:0000313" key="6">
    <source>
        <dbReference type="Proteomes" id="UP000242791"/>
    </source>
</evidence>
<dbReference type="Proteomes" id="UP000242791">
    <property type="component" value="Unassembled WGS sequence"/>
</dbReference>
<feature type="repeat" description="ANK" evidence="2">
    <location>
        <begin position="1106"/>
        <end position="1145"/>
    </location>
</feature>
<protein>
    <recommendedName>
        <fullName evidence="4">Nephrocystin 3-like N-terminal domain-containing protein</fullName>
    </recommendedName>
</protein>
<accession>A0A1J9RDH0</accession>
<dbReference type="InterPro" id="IPR056884">
    <property type="entry name" value="NPHP3-like_N"/>
</dbReference>
<evidence type="ECO:0000256" key="2">
    <source>
        <dbReference type="PROSITE-ProRule" id="PRU00023"/>
    </source>
</evidence>
<comment type="caution">
    <text evidence="5">The sequence shown here is derived from an EMBL/GenBank/DDBJ whole genome shotgun (WGS) entry which is preliminary data.</text>
</comment>
<dbReference type="PROSITE" id="PS50088">
    <property type="entry name" value="ANK_REPEAT"/>
    <property type="match status" value="5"/>
</dbReference>
<feature type="repeat" description="ANK" evidence="2">
    <location>
        <begin position="1001"/>
        <end position="1033"/>
    </location>
</feature>
<evidence type="ECO:0000256" key="1">
    <source>
        <dbReference type="ARBA" id="ARBA00022737"/>
    </source>
</evidence>
<feature type="repeat" description="ANK" evidence="2">
    <location>
        <begin position="903"/>
        <end position="932"/>
    </location>
</feature>
<dbReference type="Gene3D" id="3.40.50.300">
    <property type="entry name" value="P-loop containing nucleotide triphosphate hydrolases"/>
    <property type="match status" value="1"/>
</dbReference>
<keyword evidence="1" id="KW-0677">Repeat</keyword>
<name>A0A1J9RDH0_9EURO</name>
<feature type="repeat" description="ANK" evidence="2">
    <location>
        <begin position="1146"/>
        <end position="1178"/>
    </location>
</feature>
<dbReference type="Pfam" id="PF12796">
    <property type="entry name" value="Ank_2"/>
    <property type="match status" value="3"/>
</dbReference>
<organism evidence="5 6">
    <name type="scientific">Blastomyces percursus</name>
    <dbReference type="NCBI Taxonomy" id="1658174"/>
    <lineage>
        <taxon>Eukaryota</taxon>
        <taxon>Fungi</taxon>
        <taxon>Dikarya</taxon>
        <taxon>Ascomycota</taxon>
        <taxon>Pezizomycotina</taxon>
        <taxon>Eurotiomycetes</taxon>
        <taxon>Eurotiomycetidae</taxon>
        <taxon>Onygenales</taxon>
        <taxon>Ajellomycetaceae</taxon>
        <taxon>Blastomyces</taxon>
    </lineage>
</organism>
<gene>
    <name evidence="5" type="ORF">ACJ73_02567</name>
</gene>
<reference evidence="5 6" key="1">
    <citation type="submission" date="2015-08" db="EMBL/GenBank/DDBJ databases">
        <title>Emmonsia species relationships and genome sequence.</title>
        <authorList>
            <person name="Cuomo C.A."/>
            <person name="Schwartz I.S."/>
            <person name="Kenyon C."/>
            <person name="De Hoog G.S."/>
            <person name="Govender N.P."/>
            <person name="Botha A."/>
            <person name="Moreno L."/>
            <person name="De Vries M."/>
            <person name="Munoz J.F."/>
            <person name="Stielow J.B."/>
        </authorList>
    </citation>
    <scope>NUCLEOTIDE SEQUENCE [LARGE SCALE GENOMIC DNA]</scope>
    <source>
        <strain evidence="5 6">EI222</strain>
    </source>
</reference>
<feature type="region of interest" description="Disordered" evidence="3">
    <location>
        <begin position="1"/>
        <end position="64"/>
    </location>
</feature>
<dbReference type="AlphaFoldDB" id="A0A1J9RDH0"/>
<dbReference type="PANTHER" id="PTHR10039">
    <property type="entry name" value="AMELOGENIN"/>
    <property type="match status" value="1"/>
</dbReference>
<sequence length="1234" mass="135989">MEKREKKRHRFLRFFRHPRDSSPDPAQASRLTSTAIPKASQTPSTPVSPDPLSTTSDPSLKGSASVVAAAVNDGSRTDPHKTNESLKLAVEEYIKGLTPAEKAAFRYGPSEDDLLARAAKLDDEHKGISSFRAHTQKIAKVLQLCNQFMPSVTIGIQANPDISSIVVGGVRLVLDIGLRFATFFDRLTDMISRLTDYLKALAIYGSVGDDRITAAAAATYGELLRFCQRVNSIFVSDAGGRKSTVSIFFKQLWEPFETTFGEMDATIKHHFSVVDVTANAVQLDWLKTRGKSEDKDKFLTWLAGAGADFDERHIDVFSKKHPGTADWLLNSKKFESWIDSPESSLLWCYGKAGTGKSVIASNVIEHFLRKHLFDTTVGVSYVYYHHTDGLRQDLSLVIAGMLLPICRKLDEIPDWLNKHRKDGFSSRAVCRTDLFCAVAQKFKQIIVVIDGLDECRKNDRGRVISFLDAVLEFPKAKVVVMSRKEDDIVDAFESLKYGKVLKIELRADDTIQDIKTYVTESVRSLRKGSYGKKLHLNDESLERVIVDSLVQNSRGMFLWAYFQLEHLCEVSEARQDRQIREALDCLPSGLNETYIRMLHDIEAQPEYHKRVAQNTLMWILNAKGPLSGMELQYAVSLSLNLDSDPGDVILVDRKFLVNSCRNLVVDTGQFIGLVHYSAQQFMESSGFGHIGLPLSSIENTHYTNELLAYTCLSYLRHISFQGPWGYVEQAFKLMADWPFCVYAAQCFDSHVEHSQCARRISKRCLAITDVVFKNQGTITAILLLRRIRPPCHKQALRAAASSLGTSRTDPISVVYSSNLIKVDQIAEKYCTLDPPADALHLAAANGDEETTRFLIDYFWETNKLDDRGNCALYYPCESGHAAIVSMLLEHRADPNVACGFYGSPLQAASAKGHEEIVKILLDHGAQNDVRNTKAYYSSALDASIQQRNQKITRLLIDSGVDINAPCGVYGTALQTAIGAWDYRLANELLDEGADVNANTATYGTAVAIASSNLNMEMVTLLLDRGADINALGGEIGSPLQAAISAYCVIGMKDMRVVNLLLERGADVKVGDERSGTALMAAAAGGDKTFVNLLIDKGANVNAQGGKYGSPLQAAVQSKDVMNFGKRRAIVDLLLNLGADINARGGDFGTALHCASSRGLEDIVELLIDRKADVNIVCPGVGGGSTPLAAALRNGHMKIAAWLIAAGTQDLRPVFWRNSLESSFVPFEAAFPDLF</sequence>
<dbReference type="PANTHER" id="PTHR10039:SF16">
    <property type="entry name" value="GPI INOSITOL-DEACYLASE"/>
    <property type="match status" value="1"/>
</dbReference>
<feature type="compositionally biased region" description="Low complexity" evidence="3">
    <location>
        <begin position="42"/>
        <end position="60"/>
    </location>
</feature>
<dbReference type="STRING" id="1658174.A0A1J9RDH0"/>
<dbReference type="PROSITE" id="PS50297">
    <property type="entry name" value="ANK_REP_REGION"/>
    <property type="match status" value="3"/>
</dbReference>
<keyword evidence="6" id="KW-1185">Reference proteome</keyword>
<dbReference type="Pfam" id="PF24883">
    <property type="entry name" value="NPHP3_N"/>
    <property type="match status" value="1"/>
</dbReference>
<evidence type="ECO:0000256" key="3">
    <source>
        <dbReference type="SAM" id="MobiDB-lite"/>
    </source>
</evidence>
<feature type="compositionally biased region" description="Polar residues" evidence="3">
    <location>
        <begin position="29"/>
        <end position="41"/>
    </location>
</feature>
<feature type="repeat" description="ANK" evidence="2">
    <location>
        <begin position="1073"/>
        <end position="1105"/>
    </location>
</feature>
<dbReference type="VEuPathDB" id="FungiDB:ACJ73_02567"/>
<dbReference type="InterPro" id="IPR027417">
    <property type="entry name" value="P-loop_NTPase"/>
</dbReference>
<evidence type="ECO:0000259" key="4">
    <source>
        <dbReference type="Pfam" id="PF24883"/>
    </source>
</evidence>
<keyword evidence="2" id="KW-0040">ANK repeat</keyword>
<evidence type="ECO:0000313" key="5">
    <source>
        <dbReference type="EMBL" id="OJD26052.1"/>
    </source>
</evidence>
<dbReference type="InterPro" id="IPR036770">
    <property type="entry name" value="Ankyrin_rpt-contain_sf"/>
</dbReference>
<feature type="domain" description="Nephrocystin 3-like N-terminal" evidence="4">
    <location>
        <begin position="323"/>
        <end position="483"/>
    </location>
</feature>
<dbReference type="SUPFAM" id="SSF52540">
    <property type="entry name" value="P-loop containing nucleoside triphosphate hydrolases"/>
    <property type="match status" value="1"/>
</dbReference>
<dbReference type="Pfam" id="PF00023">
    <property type="entry name" value="Ank"/>
    <property type="match status" value="1"/>
</dbReference>